<dbReference type="OrthoDB" id="5401121at2"/>
<evidence type="ECO:0000256" key="1">
    <source>
        <dbReference type="ARBA" id="ARBA00000085"/>
    </source>
</evidence>
<keyword evidence="5" id="KW-0547">Nucleotide-binding</keyword>
<keyword evidence="6" id="KW-0418">Kinase</keyword>
<protein>
    <recommendedName>
        <fullName evidence="2">histidine kinase</fullName>
        <ecNumber evidence="2">2.7.13.3</ecNumber>
    </recommendedName>
</protein>
<reference evidence="11 12" key="1">
    <citation type="submission" date="2018-08" db="EMBL/GenBank/DDBJ databases">
        <title>Mucilaginibacter terrae sp. nov., isolated from manganese diggings.</title>
        <authorList>
            <person name="Huang Y."/>
            <person name="Zhou Z."/>
        </authorList>
    </citation>
    <scope>NUCLEOTIDE SEQUENCE [LARGE SCALE GENOMIC DNA]</scope>
    <source>
        <strain evidence="11 12">ZH6</strain>
    </source>
</reference>
<keyword evidence="9" id="KW-1133">Transmembrane helix</keyword>
<dbReference type="GO" id="GO:0016020">
    <property type="term" value="C:membrane"/>
    <property type="evidence" value="ECO:0007669"/>
    <property type="project" value="InterPro"/>
</dbReference>
<feature type="transmembrane region" description="Helical" evidence="9">
    <location>
        <begin position="12"/>
        <end position="31"/>
    </location>
</feature>
<dbReference type="PROSITE" id="PS50109">
    <property type="entry name" value="HIS_KIN"/>
    <property type="match status" value="1"/>
</dbReference>
<keyword evidence="12" id="KW-1185">Reference proteome</keyword>
<evidence type="ECO:0000256" key="7">
    <source>
        <dbReference type="ARBA" id="ARBA00022840"/>
    </source>
</evidence>
<evidence type="ECO:0000256" key="9">
    <source>
        <dbReference type="SAM" id="Phobius"/>
    </source>
</evidence>
<dbReference type="InterPro" id="IPR050482">
    <property type="entry name" value="Sensor_HK_TwoCompSys"/>
</dbReference>
<dbReference type="EMBL" id="QWDE01000001">
    <property type="protein sequence ID" value="RFZ84083.1"/>
    <property type="molecule type" value="Genomic_DNA"/>
</dbReference>
<evidence type="ECO:0000256" key="5">
    <source>
        <dbReference type="ARBA" id="ARBA00022741"/>
    </source>
</evidence>
<dbReference type="Gene3D" id="3.30.565.10">
    <property type="entry name" value="Histidine kinase-like ATPase, C-terminal domain"/>
    <property type="match status" value="1"/>
</dbReference>
<evidence type="ECO:0000256" key="4">
    <source>
        <dbReference type="ARBA" id="ARBA00022679"/>
    </source>
</evidence>
<comment type="catalytic activity">
    <reaction evidence="1">
        <text>ATP + protein L-histidine = ADP + protein N-phospho-L-histidine.</text>
        <dbReference type="EC" id="2.7.13.3"/>
    </reaction>
</comment>
<keyword evidence="3" id="KW-0597">Phosphoprotein</keyword>
<dbReference type="PANTHER" id="PTHR24421">
    <property type="entry name" value="NITRATE/NITRITE SENSOR PROTEIN NARX-RELATED"/>
    <property type="match status" value="1"/>
</dbReference>
<evidence type="ECO:0000259" key="10">
    <source>
        <dbReference type="PROSITE" id="PS50109"/>
    </source>
</evidence>
<organism evidence="11 12">
    <name type="scientific">Mucilaginibacter terrenus</name>
    <dbReference type="NCBI Taxonomy" id="2482727"/>
    <lineage>
        <taxon>Bacteria</taxon>
        <taxon>Pseudomonadati</taxon>
        <taxon>Bacteroidota</taxon>
        <taxon>Sphingobacteriia</taxon>
        <taxon>Sphingobacteriales</taxon>
        <taxon>Sphingobacteriaceae</taxon>
        <taxon>Mucilaginibacter</taxon>
    </lineage>
</organism>
<comment type="caution">
    <text evidence="11">The sequence shown here is derived from an EMBL/GenBank/DDBJ whole genome shotgun (WGS) entry which is preliminary data.</text>
</comment>
<dbReference type="GO" id="GO:0005524">
    <property type="term" value="F:ATP binding"/>
    <property type="evidence" value="ECO:0007669"/>
    <property type="project" value="UniProtKB-KW"/>
</dbReference>
<feature type="domain" description="Histidine kinase" evidence="10">
    <location>
        <begin position="73"/>
        <end position="266"/>
    </location>
</feature>
<dbReference type="CDD" id="cd16917">
    <property type="entry name" value="HATPase_UhpB-NarQ-NarX-like"/>
    <property type="match status" value="1"/>
</dbReference>
<keyword evidence="9" id="KW-0472">Membrane</keyword>
<dbReference type="RefSeq" id="WP_117380973.1">
    <property type="nucleotide sequence ID" value="NZ_QWDE01000001.1"/>
</dbReference>
<dbReference type="SUPFAM" id="SSF55874">
    <property type="entry name" value="ATPase domain of HSP90 chaperone/DNA topoisomerase II/histidine kinase"/>
    <property type="match status" value="1"/>
</dbReference>
<accession>A0A3E2NSU2</accession>
<gene>
    <name evidence="11" type="ORF">DYU05_00130</name>
</gene>
<dbReference type="Proteomes" id="UP000260823">
    <property type="component" value="Unassembled WGS sequence"/>
</dbReference>
<dbReference type="InterPro" id="IPR003594">
    <property type="entry name" value="HATPase_dom"/>
</dbReference>
<dbReference type="Gene3D" id="1.20.5.1930">
    <property type="match status" value="1"/>
</dbReference>
<dbReference type="GO" id="GO:0046983">
    <property type="term" value="F:protein dimerization activity"/>
    <property type="evidence" value="ECO:0007669"/>
    <property type="project" value="InterPro"/>
</dbReference>
<evidence type="ECO:0000256" key="2">
    <source>
        <dbReference type="ARBA" id="ARBA00012438"/>
    </source>
</evidence>
<dbReference type="InterPro" id="IPR005467">
    <property type="entry name" value="His_kinase_dom"/>
</dbReference>
<dbReference type="Pfam" id="PF07730">
    <property type="entry name" value="HisKA_3"/>
    <property type="match status" value="1"/>
</dbReference>
<proteinExistence type="predicted"/>
<evidence type="ECO:0000256" key="3">
    <source>
        <dbReference type="ARBA" id="ARBA00022553"/>
    </source>
</evidence>
<dbReference type="InterPro" id="IPR011712">
    <property type="entry name" value="Sig_transdc_His_kin_sub3_dim/P"/>
</dbReference>
<evidence type="ECO:0000313" key="11">
    <source>
        <dbReference type="EMBL" id="RFZ84083.1"/>
    </source>
</evidence>
<dbReference type="Pfam" id="PF02518">
    <property type="entry name" value="HATPase_c"/>
    <property type="match status" value="1"/>
</dbReference>
<sequence>MQITTDNAYILIVLGMCGTFLLVTAFILFSVRNQNRLLKQRQRFQHAELVHQKELLRAIIESQETERKRIGQDLHDDVGTTLSGLRLLIEMFKPTDKTDNYYLEFIRSSKATIDKIVTDVRNISHNLSPATLGYYGLAAAIEEHIDVINQSGKLEVIVTDNSGELLNNLELPIATALYRVLEELLNNTIKHSGASRAEIEFRNDENGLSINYNDNGKGIAQAQSTLKKGMGLQNIESRLLNINAAYLISTEPGQGFNVLVKCPITLNDT</sequence>
<dbReference type="GO" id="GO:0000155">
    <property type="term" value="F:phosphorelay sensor kinase activity"/>
    <property type="evidence" value="ECO:0007669"/>
    <property type="project" value="InterPro"/>
</dbReference>
<dbReference type="InterPro" id="IPR036890">
    <property type="entry name" value="HATPase_C_sf"/>
</dbReference>
<dbReference type="AlphaFoldDB" id="A0A3E2NSU2"/>
<keyword evidence="9" id="KW-0812">Transmembrane</keyword>
<evidence type="ECO:0000256" key="8">
    <source>
        <dbReference type="ARBA" id="ARBA00023012"/>
    </source>
</evidence>
<name>A0A3E2NSU2_9SPHI</name>
<evidence type="ECO:0000256" key="6">
    <source>
        <dbReference type="ARBA" id="ARBA00022777"/>
    </source>
</evidence>
<keyword evidence="7" id="KW-0067">ATP-binding</keyword>
<dbReference type="EC" id="2.7.13.3" evidence="2"/>
<evidence type="ECO:0000313" key="12">
    <source>
        <dbReference type="Proteomes" id="UP000260823"/>
    </source>
</evidence>
<dbReference type="PANTHER" id="PTHR24421:SF10">
    <property type="entry name" value="NITRATE_NITRITE SENSOR PROTEIN NARQ"/>
    <property type="match status" value="1"/>
</dbReference>
<keyword evidence="4" id="KW-0808">Transferase</keyword>
<keyword evidence="8" id="KW-0902">Two-component regulatory system</keyword>